<feature type="transmembrane region" description="Helical" evidence="7">
    <location>
        <begin position="64"/>
        <end position="86"/>
    </location>
</feature>
<gene>
    <name evidence="9" type="ORF">K452DRAFT_199557</name>
</gene>
<keyword evidence="10" id="KW-1185">Reference proteome</keyword>
<keyword evidence="5 7" id="KW-1133">Transmembrane helix</keyword>
<evidence type="ECO:0000256" key="7">
    <source>
        <dbReference type="SAM" id="Phobius"/>
    </source>
</evidence>
<evidence type="ECO:0000256" key="3">
    <source>
        <dbReference type="ARBA" id="ARBA00022448"/>
    </source>
</evidence>
<sequence>APASSTAPLGFDPASFPDGGRAAWLCALGSFCALFCSFGWINAIGVFQDYYGTHQLAGYPASTIAWIPSLETFMMFFGGPIVGKLYDNHGPRYLLLVGSILHVLGLMMASLATRYYQFLLAQGVCSPIGASMVFYPSMSALSTWFFRRRALAFGIMTAGSSLGGVVFPLMVDELVRTVGFAWAMRGAAFLILGLLIIANATITSRLPPSPKSLTITEYIHPFTYPPFSLLTTGAFIFFLGLFLPFTFLPAEARAAAASPALIRALLPALNAASLFGRLLPGWAADKVGRFNVAVVVCAFSAVTVLALWIPAGGTANTSALLAFAILYGFGSGAVVSLAPALVAQISDVRAIGVRSGAFFAVVALAALAGSPIGGAIVGGGNGFAYMKVFCGVVQVVGTGFIAAARVRLGGW</sequence>
<feature type="transmembrane region" description="Helical" evidence="7">
    <location>
        <begin position="182"/>
        <end position="206"/>
    </location>
</feature>
<feature type="transmembrane region" description="Helical" evidence="7">
    <location>
        <begin position="383"/>
        <end position="404"/>
    </location>
</feature>
<dbReference type="EMBL" id="ML995474">
    <property type="protein sequence ID" value="KAF2147540.1"/>
    <property type="molecule type" value="Genomic_DNA"/>
</dbReference>
<proteinExistence type="inferred from homology"/>
<comment type="subcellular location">
    <subcellularLocation>
        <location evidence="1">Membrane</location>
        <topology evidence="1">Multi-pass membrane protein</topology>
    </subcellularLocation>
</comment>
<keyword evidence="3" id="KW-0813">Transport</keyword>
<dbReference type="Proteomes" id="UP000799438">
    <property type="component" value="Unassembled WGS sequence"/>
</dbReference>
<feature type="transmembrane region" description="Helical" evidence="7">
    <location>
        <begin position="118"/>
        <end position="138"/>
    </location>
</feature>
<feature type="transmembrane region" description="Helical" evidence="7">
    <location>
        <begin position="22"/>
        <end position="44"/>
    </location>
</feature>
<dbReference type="PANTHER" id="PTHR11360:SF224">
    <property type="entry name" value="MAJOR FACILITATOR SUPERFAMILY (MFS) PROFILE DOMAIN-CONTAINING PROTEIN-RELATED"/>
    <property type="match status" value="1"/>
</dbReference>
<dbReference type="GeneID" id="54293504"/>
<evidence type="ECO:0000256" key="1">
    <source>
        <dbReference type="ARBA" id="ARBA00004141"/>
    </source>
</evidence>
<dbReference type="InterPro" id="IPR036259">
    <property type="entry name" value="MFS_trans_sf"/>
</dbReference>
<evidence type="ECO:0000256" key="6">
    <source>
        <dbReference type="ARBA" id="ARBA00023136"/>
    </source>
</evidence>
<name>A0A6A6BU55_9PEZI</name>
<feature type="transmembrane region" description="Helical" evidence="7">
    <location>
        <begin position="260"/>
        <end position="278"/>
    </location>
</feature>
<dbReference type="PROSITE" id="PS50850">
    <property type="entry name" value="MFS"/>
    <property type="match status" value="1"/>
</dbReference>
<feature type="transmembrane region" description="Helical" evidence="7">
    <location>
        <begin position="290"/>
        <end position="309"/>
    </location>
</feature>
<organism evidence="9 10">
    <name type="scientific">Aplosporella prunicola CBS 121167</name>
    <dbReference type="NCBI Taxonomy" id="1176127"/>
    <lineage>
        <taxon>Eukaryota</taxon>
        <taxon>Fungi</taxon>
        <taxon>Dikarya</taxon>
        <taxon>Ascomycota</taxon>
        <taxon>Pezizomycotina</taxon>
        <taxon>Dothideomycetes</taxon>
        <taxon>Dothideomycetes incertae sedis</taxon>
        <taxon>Botryosphaeriales</taxon>
        <taxon>Aplosporellaceae</taxon>
        <taxon>Aplosporella</taxon>
    </lineage>
</organism>
<dbReference type="Gene3D" id="1.20.1250.20">
    <property type="entry name" value="MFS general substrate transporter like domains"/>
    <property type="match status" value="2"/>
</dbReference>
<feature type="non-terminal residue" evidence="9">
    <location>
        <position position="411"/>
    </location>
</feature>
<protein>
    <recommendedName>
        <fullName evidence="8">Major facilitator superfamily (MFS) profile domain-containing protein</fullName>
    </recommendedName>
</protein>
<evidence type="ECO:0000313" key="10">
    <source>
        <dbReference type="Proteomes" id="UP000799438"/>
    </source>
</evidence>
<evidence type="ECO:0000256" key="2">
    <source>
        <dbReference type="ARBA" id="ARBA00006727"/>
    </source>
</evidence>
<dbReference type="InterPro" id="IPR020846">
    <property type="entry name" value="MFS_dom"/>
</dbReference>
<dbReference type="InterPro" id="IPR011701">
    <property type="entry name" value="MFS"/>
</dbReference>
<dbReference type="OrthoDB" id="5667at2759"/>
<reference evidence="9" key="1">
    <citation type="journal article" date="2020" name="Stud. Mycol.">
        <title>101 Dothideomycetes genomes: a test case for predicting lifestyles and emergence of pathogens.</title>
        <authorList>
            <person name="Haridas S."/>
            <person name="Albert R."/>
            <person name="Binder M."/>
            <person name="Bloem J."/>
            <person name="Labutti K."/>
            <person name="Salamov A."/>
            <person name="Andreopoulos B."/>
            <person name="Baker S."/>
            <person name="Barry K."/>
            <person name="Bills G."/>
            <person name="Bluhm B."/>
            <person name="Cannon C."/>
            <person name="Castanera R."/>
            <person name="Culley D."/>
            <person name="Daum C."/>
            <person name="Ezra D."/>
            <person name="Gonzalez J."/>
            <person name="Henrissat B."/>
            <person name="Kuo A."/>
            <person name="Liang C."/>
            <person name="Lipzen A."/>
            <person name="Lutzoni F."/>
            <person name="Magnuson J."/>
            <person name="Mondo S."/>
            <person name="Nolan M."/>
            <person name="Ohm R."/>
            <person name="Pangilinan J."/>
            <person name="Park H.-J."/>
            <person name="Ramirez L."/>
            <person name="Alfaro M."/>
            <person name="Sun H."/>
            <person name="Tritt A."/>
            <person name="Yoshinaga Y."/>
            <person name="Zwiers L.-H."/>
            <person name="Turgeon B."/>
            <person name="Goodwin S."/>
            <person name="Spatafora J."/>
            <person name="Crous P."/>
            <person name="Grigoriev I."/>
        </authorList>
    </citation>
    <scope>NUCLEOTIDE SEQUENCE</scope>
    <source>
        <strain evidence="9">CBS 121167</strain>
    </source>
</reference>
<dbReference type="RefSeq" id="XP_033403248.1">
    <property type="nucleotide sequence ID" value="XM_033536008.1"/>
</dbReference>
<keyword evidence="6 7" id="KW-0472">Membrane</keyword>
<evidence type="ECO:0000256" key="5">
    <source>
        <dbReference type="ARBA" id="ARBA00022989"/>
    </source>
</evidence>
<feature type="domain" description="Major facilitator superfamily (MFS) profile" evidence="8">
    <location>
        <begin position="22"/>
        <end position="411"/>
    </location>
</feature>
<dbReference type="SUPFAM" id="SSF103473">
    <property type="entry name" value="MFS general substrate transporter"/>
    <property type="match status" value="1"/>
</dbReference>
<feature type="transmembrane region" description="Helical" evidence="7">
    <location>
        <begin position="93"/>
        <end position="112"/>
    </location>
</feature>
<comment type="similarity">
    <text evidence="2">Belongs to the major facilitator superfamily. Monocarboxylate porter (TC 2.A.1.13) family.</text>
</comment>
<dbReference type="GO" id="GO:0022857">
    <property type="term" value="F:transmembrane transporter activity"/>
    <property type="evidence" value="ECO:0007669"/>
    <property type="project" value="InterPro"/>
</dbReference>
<dbReference type="AlphaFoldDB" id="A0A6A6BU55"/>
<dbReference type="PANTHER" id="PTHR11360">
    <property type="entry name" value="MONOCARBOXYLATE TRANSPORTER"/>
    <property type="match status" value="1"/>
</dbReference>
<feature type="transmembrane region" description="Helical" evidence="7">
    <location>
        <begin position="321"/>
        <end position="343"/>
    </location>
</feature>
<feature type="transmembrane region" description="Helical" evidence="7">
    <location>
        <begin position="355"/>
        <end position="377"/>
    </location>
</feature>
<evidence type="ECO:0000259" key="8">
    <source>
        <dbReference type="PROSITE" id="PS50850"/>
    </source>
</evidence>
<feature type="transmembrane region" description="Helical" evidence="7">
    <location>
        <begin position="227"/>
        <end position="248"/>
    </location>
</feature>
<keyword evidence="4 7" id="KW-0812">Transmembrane</keyword>
<feature type="non-terminal residue" evidence="9">
    <location>
        <position position="1"/>
    </location>
</feature>
<dbReference type="GO" id="GO:0016020">
    <property type="term" value="C:membrane"/>
    <property type="evidence" value="ECO:0007669"/>
    <property type="project" value="UniProtKB-SubCell"/>
</dbReference>
<evidence type="ECO:0000313" key="9">
    <source>
        <dbReference type="EMBL" id="KAF2147540.1"/>
    </source>
</evidence>
<feature type="transmembrane region" description="Helical" evidence="7">
    <location>
        <begin position="150"/>
        <end position="170"/>
    </location>
</feature>
<dbReference type="InterPro" id="IPR050327">
    <property type="entry name" value="Proton-linked_MCT"/>
</dbReference>
<evidence type="ECO:0000256" key="4">
    <source>
        <dbReference type="ARBA" id="ARBA00022692"/>
    </source>
</evidence>
<accession>A0A6A6BU55</accession>
<dbReference type="Pfam" id="PF07690">
    <property type="entry name" value="MFS_1"/>
    <property type="match status" value="1"/>
</dbReference>